<dbReference type="InterPro" id="IPR050330">
    <property type="entry name" value="Bact_OuterMem_StrucFunc"/>
</dbReference>
<dbReference type="CDD" id="cd07185">
    <property type="entry name" value="OmpA_C-like"/>
    <property type="match status" value="1"/>
</dbReference>
<dbReference type="Pfam" id="PF00691">
    <property type="entry name" value="OmpA"/>
    <property type="match status" value="1"/>
</dbReference>
<dbReference type="GO" id="GO:0016020">
    <property type="term" value="C:membrane"/>
    <property type="evidence" value="ECO:0007669"/>
    <property type="project" value="UniProtKB-UniRule"/>
</dbReference>
<dbReference type="PROSITE" id="PS51123">
    <property type="entry name" value="OMPA_2"/>
    <property type="match status" value="1"/>
</dbReference>
<dbReference type="PRINTS" id="PR01023">
    <property type="entry name" value="NAFLGMOTY"/>
</dbReference>
<keyword evidence="5" id="KW-1185">Reference proteome</keyword>
<dbReference type="InterPro" id="IPR041544">
    <property type="entry name" value="MotY_N"/>
</dbReference>
<feature type="chain" id="PRO_5020344877" evidence="2">
    <location>
        <begin position="22"/>
        <end position="308"/>
    </location>
</feature>
<proteinExistence type="predicted"/>
<gene>
    <name evidence="4" type="ORF">FCL42_12205</name>
</gene>
<dbReference type="Gene3D" id="3.30.1330.60">
    <property type="entry name" value="OmpA-like domain"/>
    <property type="match status" value="1"/>
</dbReference>
<protein>
    <submittedName>
        <fullName evidence="4">OmpA family protein</fullName>
    </submittedName>
</protein>
<dbReference type="InterPro" id="IPR006665">
    <property type="entry name" value="OmpA-like"/>
</dbReference>
<evidence type="ECO:0000259" key="3">
    <source>
        <dbReference type="PROSITE" id="PS51123"/>
    </source>
</evidence>
<accession>A0A4U1BPZ0</accession>
<comment type="caution">
    <text evidence="4">The sequence shown here is derived from an EMBL/GenBank/DDBJ whole genome shotgun (WGS) entry which is preliminary data.</text>
</comment>
<dbReference type="Proteomes" id="UP000305675">
    <property type="component" value="Unassembled WGS sequence"/>
</dbReference>
<dbReference type="Gene3D" id="2.60.40.2540">
    <property type="match status" value="1"/>
</dbReference>
<evidence type="ECO:0000256" key="2">
    <source>
        <dbReference type="SAM" id="SignalP"/>
    </source>
</evidence>
<dbReference type="RefSeq" id="WP_136863703.1">
    <property type="nucleotide sequence ID" value="NZ_SWCJ01000008.1"/>
</dbReference>
<evidence type="ECO:0000313" key="4">
    <source>
        <dbReference type="EMBL" id="TKB54568.1"/>
    </source>
</evidence>
<feature type="signal peptide" evidence="2">
    <location>
        <begin position="1"/>
        <end position="21"/>
    </location>
</feature>
<dbReference type="AlphaFoldDB" id="A0A4U1BPZ0"/>
<evidence type="ECO:0000313" key="5">
    <source>
        <dbReference type="Proteomes" id="UP000305675"/>
    </source>
</evidence>
<dbReference type="InterPro" id="IPR036737">
    <property type="entry name" value="OmpA-like_sf"/>
</dbReference>
<dbReference type="Pfam" id="PF18393">
    <property type="entry name" value="MotY_N"/>
    <property type="match status" value="1"/>
</dbReference>
<feature type="domain" description="OmpA-like" evidence="3">
    <location>
        <begin position="164"/>
        <end position="282"/>
    </location>
</feature>
<dbReference type="OrthoDB" id="6905929at2"/>
<organism evidence="4 5">
    <name type="scientific">Ferrimonas aestuarii</name>
    <dbReference type="NCBI Taxonomy" id="2569539"/>
    <lineage>
        <taxon>Bacteria</taxon>
        <taxon>Pseudomonadati</taxon>
        <taxon>Pseudomonadota</taxon>
        <taxon>Gammaproteobacteria</taxon>
        <taxon>Alteromonadales</taxon>
        <taxon>Ferrimonadaceae</taxon>
        <taxon>Ferrimonas</taxon>
    </lineage>
</organism>
<evidence type="ECO:0000256" key="1">
    <source>
        <dbReference type="PROSITE-ProRule" id="PRU00473"/>
    </source>
</evidence>
<dbReference type="SUPFAM" id="SSF103088">
    <property type="entry name" value="OmpA-like"/>
    <property type="match status" value="1"/>
</dbReference>
<dbReference type="PANTHER" id="PTHR30329:SF17">
    <property type="entry name" value="LIPOPROTEIN YFIB-RELATED"/>
    <property type="match status" value="1"/>
</dbReference>
<dbReference type="EMBL" id="SWCJ01000008">
    <property type="protein sequence ID" value="TKB54568.1"/>
    <property type="molecule type" value="Genomic_DNA"/>
</dbReference>
<keyword evidence="2" id="KW-0732">Signal</keyword>
<sequence length="308" mass="33711">MYKALGNAFLTVVAFLAPANATEVKYQTQYELASWNFSGDKFACNLNHEVENFGTFSLLKNAGEPMRLTLKADWLLGDDIRAAIGIEPSAWNRESQQALYKASWNNTYASLSRSTEGFLESLELGHQWRAELSRGDQHWLVQSSSVGAQQAALSMRKCLRQILPMSYAQLQRINISYASGSIAPNSESKQILSAAALYVAADDRISKVLVDGHTDSDGDSLENLVLSRTRADEVAARLVSLGIAPSLIEVRGHGERYPLVSNGSSKGRAKNRRVTIRLVMSGSEATGAMEQLEATLPKSINAQVNLDE</sequence>
<name>A0A4U1BPZ0_9GAMM</name>
<reference evidence="4 5" key="1">
    <citation type="submission" date="2019-04" db="EMBL/GenBank/DDBJ databases">
        <authorList>
            <person name="Hwang J.C."/>
        </authorList>
    </citation>
    <scope>NUCLEOTIDE SEQUENCE [LARGE SCALE GENOMIC DNA]</scope>
    <source>
        <strain evidence="4 5">IMCC35002</strain>
    </source>
</reference>
<keyword evidence="1" id="KW-0472">Membrane</keyword>
<dbReference type="PANTHER" id="PTHR30329">
    <property type="entry name" value="STATOR ELEMENT OF FLAGELLAR MOTOR COMPLEX"/>
    <property type="match status" value="1"/>
</dbReference>